<keyword evidence="1" id="KW-0344">Guanine-nucleotide releasing factor</keyword>
<dbReference type="FunCoup" id="A0A1D6NFW3">
    <property type="interactions" value="132"/>
</dbReference>
<dbReference type="InterPro" id="IPR005512">
    <property type="entry name" value="PRONE_dom"/>
</dbReference>
<feature type="region of interest" description="Disordered" evidence="2">
    <location>
        <begin position="1"/>
        <end position="103"/>
    </location>
</feature>
<dbReference type="GO" id="GO:0005085">
    <property type="term" value="F:guanyl-nucleotide exchange factor activity"/>
    <property type="evidence" value="ECO:0007669"/>
    <property type="project" value="UniProtKB-UniRule"/>
</dbReference>
<reference evidence="3" key="1">
    <citation type="submission" date="2015-12" db="EMBL/GenBank/DDBJ databases">
        <title>Update maize B73 reference genome by single molecule sequencing technologies.</title>
        <authorList>
            <consortium name="Maize Genome Sequencing Project"/>
            <person name="Ware D."/>
        </authorList>
    </citation>
    <scope>NUCLEOTIDE SEQUENCE [LARGE SCALE GENOMIC DNA]</scope>
    <source>
        <tissue evidence="3">Seedling</tissue>
    </source>
</reference>
<dbReference type="AlphaFoldDB" id="A0A1D6NFW3"/>
<dbReference type="InterPro" id="IPR038937">
    <property type="entry name" value="RopGEF"/>
</dbReference>
<dbReference type="FunFam" id="1.20.58.1310:FF:000001">
    <property type="entry name" value="Rop guanine nucleotide exchange factor 9"/>
    <property type="match status" value="1"/>
</dbReference>
<feature type="region of interest" description="Disordered" evidence="2">
    <location>
        <begin position="539"/>
        <end position="575"/>
    </location>
</feature>
<dbReference type="PANTHER" id="PTHR33101">
    <property type="entry name" value="ROP GUANINE NUCLEOTIDE EXCHANGE FACTOR 1"/>
    <property type="match status" value="1"/>
</dbReference>
<evidence type="ECO:0000313" key="3">
    <source>
        <dbReference type="EMBL" id="ONM39352.1"/>
    </source>
</evidence>
<dbReference type="PANTHER" id="PTHR33101:SF10">
    <property type="entry name" value="ROP GUANINE NUCLEOTIDE EXCHANGE FACTOR 12"/>
    <property type="match status" value="1"/>
</dbReference>
<gene>
    <name evidence="3" type="ORF">ZEAMMB73_Zm00001d043889</name>
</gene>
<dbReference type="PROSITE" id="PS51334">
    <property type="entry name" value="PRONE"/>
    <property type="match status" value="1"/>
</dbReference>
<evidence type="ECO:0000256" key="2">
    <source>
        <dbReference type="SAM" id="MobiDB-lite"/>
    </source>
</evidence>
<sequence>MVGGFLRRGHSLDRLLSRRRRAVSPSPSFSSSSSTPSSPRGSSVRSGMMAEDDDDAPTTVAAPPLQRRVLSRSHGSRATPGRSQDLPPVPSRTVRDSGPPSDLDLMKDKFAKLLLGEDMSGTGKGVSSALALSNAITNLAASIFGEQRRLEPMSAERRARWNKEIDWLLSVADHIVEFSPSQQVSEDGTNIEVSIAIATPISPCALALTCISSSNQVMGTQQRGDLLVNIPALRKLDAMLLVSTTISYLSLQHTQSNIQMQCNGSGRVFLNSSRRFVFFSAAEQEYLDSFGEAQEFWYVAKDADGGEDDDDSTCDKWWIPTVRVPAEGLSDASRKWLQHQKDLVGQVLKAAMAINADVIAEMEIPEEYIESLPKNGRSILGDSMYKIITDDVFDPNELLQSVDLSTEHKIVDLKDRIEASVVIWHRKISNKLSWGPAGVSLEKREEFEERAQTALLILKHRFPGIPQSALDISKIQYNTDVGYAILESYSRTLESLAFAVLSRIEDVLHADAVACDPKRTKSRRRPSLECDAAAEAEAEAEAETAHHSGSVHWQDHQDAEDDGGEKHPDGNGRKLKKLHRVATKKFLHTQKIDGVAGGLKSFAHR</sequence>
<protein>
    <submittedName>
        <fullName evidence="3">Rop guanine nucleotide exchange factor 9</fullName>
    </submittedName>
</protein>
<dbReference type="SMR" id="A0A1D6NFW3"/>
<dbReference type="EMBL" id="CM007649">
    <property type="protein sequence ID" value="ONM39352.1"/>
    <property type="molecule type" value="Genomic_DNA"/>
</dbReference>
<name>A0A1D6NFW3_MAIZE</name>
<proteinExistence type="predicted"/>
<feature type="compositionally biased region" description="Low complexity" evidence="2">
    <location>
        <begin position="23"/>
        <end position="46"/>
    </location>
</feature>
<dbReference type="Gene3D" id="1.20.58.2010">
    <property type="entry name" value="PRONE domain, subdomain 1"/>
    <property type="match status" value="3"/>
</dbReference>
<dbReference type="ExpressionAtlas" id="A0A1D6NFW3">
    <property type="expression patterns" value="baseline"/>
</dbReference>
<dbReference type="Pfam" id="PF03759">
    <property type="entry name" value="PRONE"/>
    <property type="match status" value="2"/>
</dbReference>
<dbReference type="InParanoid" id="A0A1D6NFW3"/>
<dbReference type="OMA" id="RDPKRMK"/>
<accession>A0A1D6NFW3</accession>
<organism evidence="3">
    <name type="scientific">Zea mays</name>
    <name type="common">Maize</name>
    <dbReference type="NCBI Taxonomy" id="4577"/>
    <lineage>
        <taxon>Eukaryota</taxon>
        <taxon>Viridiplantae</taxon>
        <taxon>Streptophyta</taxon>
        <taxon>Embryophyta</taxon>
        <taxon>Tracheophyta</taxon>
        <taxon>Spermatophyta</taxon>
        <taxon>Magnoliopsida</taxon>
        <taxon>Liliopsida</taxon>
        <taxon>Poales</taxon>
        <taxon>Poaceae</taxon>
        <taxon>PACMAD clade</taxon>
        <taxon>Panicoideae</taxon>
        <taxon>Andropogonodae</taxon>
        <taxon>Andropogoneae</taxon>
        <taxon>Tripsacinae</taxon>
        <taxon>Zea</taxon>
    </lineage>
</organism>
<evidence type="ECO:0000256" key="1">
    <source>
        <dbReference type="ARBA" id="ARBA00022658"/>
    </source>
</evidence>